<dbReference type="RefSeq" id="WP_117068191.1">
    <property type="nucleotide sequence ID" value="NZ_JAMZDT010000007.1"/>
</dbReference>
<dbReference type="InterPro" id="IPR009228">
    <property type="entry name" value="Capsid_scaffold_GpO"/>
</dbReference>
<name>A0A483LD48_KLEPN</name>
<feature type="coiled-coil region" evidence="1">
    <location>
        <begin position="186"/>
        <end position="213"/>
    </location>
</feature>
<evidence type="ECO:0000313" key="2">
    <source>
        <dbReference type="EMBL" id="TCX72677.1"/>
    </source>
</evidence>
<dbReference type="Pfam" id="PF05929">
    <property type="entry name" value="Phage_GPO"/>
    <property type="match status" value="1"/>
</dbReference>
<evidence type="ECO:0000256" key="1">
    <source>
        <dbReference type="SAM" id="Coils"/>
    </source>
</evidence>
<gene>
    <name evidence="2" type="ORF">ETE64_13645</name>
</gene>
<dbReference type="EMBL" id="SDCM01000019">
    <property type="protein sequence ID" value="TCX72677.1"/>
    <property type="molecule type" value="Genomic_DNA"/>
</dbReference>
<proteinExistence type="predicted"/>
<dbReference type="AlphaFoldDB" id="A0A483LD48"/>
<keyword evidence="1" id="KW-0175">Coiled coil</keyword>
<protein>
    <submittedName>
        <fullName evidence="2">Phage capsid protein</fullName>
    </submittedName>
</protein>
<reference evidence="2" key="1">
    <citation type="submission" date="2019-01" db="EMBL/GenBank/DDBJ databases">
        <authorList>
            <person name="Lista F."/>
            <person name="Anselmo A."/>
        </authorList>
    </citation>
    <scope>NUCLEOTIDE SEQUENCE</scope>
    <source>
        <strain evidence="2">10S</strain>
    </source>
</reference>
<sequence>MSHLKTGWLCVATEGDTVDGRVIERQWIIDMGETYDANHYAALLWPEHERDFGNFGEVLEAEWHEGEDGLARLFVSIRPNKRLIYANDEGQLLFFSVEPELNWRGGDRTYLMGLGVTDNPASTGTTRLRFGRRRLNRQGYYSGVISRDGKIKQDGLMKNWQKLFGLKPKFENEKPADDTPAGDDKLQALASALNDLEARVGAIETQLNSVQDDVETISEVVDTEEFAAIRDNAAEIVTRFNELGNNGKRKQRQIPGKAGKFNFL</sequence>
<accession>A0A483LD48</accession>
<comment type="caution">
    <text evidence="2">The sequence shown here is derived from an EMBL/GenBank/DDBJ whole genome shotgun (WGS) entry which is preliminary data.</text>
</comment>
<organism evidence="2">
    <name type="scientific">Klebsiella pneumoniae</name>
    <dbReference type="NCBI Taxonomy" id="573"/>
    <lineage>
        <taxon>Bacteria</taxon>
        <taxon>Pseudomonadati</taxon>
        <taxon>Pseudomonadota</taxon>
        <taxon>Gammaproteobacteria</taxon>
        <taxon>Enterobacterales</taxon>
        <taxon>Enterobacteriaceae</taxon>
        <taxon>Klebsiella/Raoultella group</taxon>
        <taxon>Klebsiella</taxon>
        <taxon>Klebsiella pneumoniae complex</taxon>
    </lineage>
</organism>